<dbReference type="Gene3D" id="2.40.110.20">
    <property type="match status" value="1"/>
</dbReference>
<feature type="domain" description="Adaptive response protein AidB N-terminal" evidence="8">
    <location>
        <begin position="10"/>
        <end position="165"/>
    </location>
</feature>
<evidence type="ECO:0000256" key="5">
    <source>
        <dbReference type="RuleBase" id="RU362125"/>
    </source>
</evidence>
<evidence type="ECO:0000256" key="4">
    <source>
        <dbReference type="ARBA" id="ARBA00022827"/>
    </source>
</evidence>
<dbReference type="Pfam" id="PF02770">
    <property type="entry name" value="Acyl-CoA_dh_M"/>
    <property type="match status" value="1"/>
</dbReference>
<dbReference type="Gene3D" id="1.20.140.10">
    <property type="entry name" value="Butyryl-CoA Dehydrogenase, subunit A, domain 3"/>
    <property type="match status" value="1"/>
</dbReference>
<dbReference type="Gene3D" id="6.10.250.600">
    <property type="match status" value="1"/>
</dbReference>
<dbReference type="RefSeq" id="WP_358284099.1">
    <property type="nucleotide sequence ID" value="NZ_JBEYGJ010000018.1"/>
</dbReference>
<dbReference type="EMBL" id="JBIAFP010000001">
    <property type="protein sequence ID" value="MFE9223371.1"/>
    <property type="molecule type" value="Genomic_DNA"/>
</dbReference>
<dbReference type="Pfam" id="PF18158">
    <property type="entry name" value="AidB_N"/>
    <property type="match status" value="1"/>
</dbReference>
<dbReference type="PANTHER" id="PTHR42707">
    <property type="entry name" value="ACYL-COA DEHYDROGENASE"/>
    <property type="match status" value="1"/>
</dbReference>
<keyword evidence="4 5" id="KW-0274">FAD</keyword>
<dbReference type="InterPro" id="IPR052904">
    <property type="entry name" value="Acyl-CoA_dehydrogenase-like"/>
</dbReference>
<evidence type="ECO:0000256" key="1">
    <source>
        <dbReference type="ARBA" id="ARBA00001974"/>
    </source>
</evidence>
<feature type="domain" description="Acyl-CoA oxidase/dehydrogenase middle" evidence="7">
    <location>
        <begin position="181"/>
        <end position="274"/>
    </location>
</feature>
<dbReference type="InterPro" id="IPR009100">
    <property type="entry name" value="AcylCoA_DH/oxidase_NM_dom_sf"/>
</dbReference>
<dbReference type="SUPFAM" id="SSF56645">
    <property type="entry name" value="Acyl-CoA dehydrogenase NM domain-like"/>
    <property type="match status" value="1"/>
</dbReference>
<keyword evidence="10" id="KW-1185">Reference proteome</keyword>
<evidence type="ECO:0000313" key="10">
    <source>
        <dbReference type="Proteomes" id="UP001601288"/>
    </source>
</evidence>
<proteinExistence type="inferred from homology"/>
<protein>
    <submittedName>
        <fullName evidence="9">Acyl-CoA dehydrogenase family protein</fullName>
    </submittedName>
</protein>
<dbReference type="Pfam" id="PF00441">
    <property type="entry name" value="Acyl-CoA_dh_1"/>
    <property type="match status" value="1"/>
</dbReference>
<evidence type="ECO:0000256" key="3">
    <source>
        <dbReference type="ARBA" id="ARBA00022630"/>
    </source>
</evidence>
<dbReference type="SUPFAM" id="SSF47203">
    <property type="entry name" value="Acyl-CoA dehydrogenase C-terminal domain-like"/>
    <property type="match status" value="1"/>
</dbReference>
<keyword evidence="3 5" id="KW-0285">Flavoprotein</keyword>
<dbReference type="InterPro" id="IPR006089">
    <property type="entry name" value="Acyl-CoA_DH_CS"/>
</dbReference>
<sequence length="544" mass="58550">MAGSTHTVTNQVPPLVGYDVFSADRALAAAVERHLEPDLREEVLGELAALGRASGSAQVQEWGRLANENPPRLLTHDRYGNRVDEVEFHPSWHRLLGKGVSAGLTAAWDRPAGHLRRAAAFLVWTQVEAGNGCPLSMTHAAVPALRTDPDLAAEWEPRLTSMVYDRELRPAHLKAGALFGMGMTEKQGGSDVRANTTAARPLAEDGTYELTGHKWFCSAPMSDGFLVLAQAPGGLTCFLVPRVLGDGTRNVFRIQRLKDKLGNRSNASSEVEFEGTWARRVGEEGRGVRTIIEMVAATRLDCVLGSAGLMRQAVAQAVHHCTYREVFGGKLVDKPLMRNVLADLALESEAATTLALRLAAAYDDGGEQERALLRIAVPAAKYWVTKRCPPVAVEAAECLGGNGYVEESGMPRLVRESPLNSVWEGAGNVQALDVLRALQREPGALDAYLREVGQARGADHRLDAAIKNLLTELADLEGVEGRARRLTERLALVLQGSLLVRFAPPQVADAFCAGRLGGDAGAAFGTLPHTLDLASVVERARPVS</sequence>
<dbReference type="InterPro" id="IPR006091">
    <property type="entry name" value="Acyl-CoA_Oxase/DH_mid-dom"/>
</dbReference>
<organism evidence="9 10">
    <name type="scientific">Streptomyces massasporeus</name>
    <dbReference type="NCBI Taxonomy" id="67324"/>
    <lineage>
        <taxon>Bacteria</taxon>
        <taxon>Bacillati</taxon>
        <taxon>Actinomycetota</taxon>
        <taxon>Actinomycetes</taxon>
        <taxon>Kitasatosporales</taxon>
        <taxon>Streptomycetaceae</taxon>
        <taxon>Streptomyces</taxon>
    </lineage>
</organism>
<reference evidence="9 10" key="1">
    <citation type="submission" date="2024-10" db="EMBL/GenBank/DDBJ databases">
        <title>The Natural Products Discovery Center: Release of the First 8490 Sequenced Strains for Exploring Actinobacteria Biosynthetic Diversity.</title>
        <authorList>
            <person name="Kalkreuter E."/>
            <person name="Kautsar S.A."/>
            <person name="Yang D."/>
            <person name="Bader C.D."/>
            <person name="Teijaro C.N."/>
            <person name="Fluegel L."/>
            <person name="Davis C.M."/>
            <person name="Simpson J.R."/>
            <person name="Lauterbach L."/>
            <person name="Steele A.D."/>
            <person name="Gui C."/>
            <person name="Meng S."/>
            <person name="Li G."/>
            <person name="Viehrig K."/>
            <person name="Ye F."/>
            <person name="Su P."/>
            <person name="Kiefer A.F."/>
            <person name="Nichols A."/>
            <person name="Cepeda A.J."/>
            <person name="Yan W."/>
            <person name="Fan B."/>
            <person name="Jiang Y."/>
            <person name="Adhikari A."/>
            <person name="Zheng C.-J."/>
            <person name="Schuster L."/>
            <person name="Cowan T.M."/>
            <person name="Smanski M.J."/>
            <person name="Chevrette M.G."/>
            <person name="De Carvalho L.P.S."/>
            <person name="Shen B."/>
        </authorList>
    </citation>
    <scope>NUCLEOTIDE SEQUENCE [LARGE SCALE GENOMIC DNA]</scope>
    <source>
        <strain evidence="9 10">NPDC007066</strain>
    </source>
</reference>
<evidence type="ECO:0000259" key="6">
    <source>
        <dbReference type="Pfam" id="PF00441"/>
    </source>
</evidence>
<comment type="caution">
    <text evidence="9">The sequence shown here is derived from an EMBL/GenBank/DDBJ whole genome shotgun (WGS) entry which is preliminary data.</text>
</comment>
<evidence type="ECO:0000259" key="8">
    <source>
        <dbReference type="Pfam" id="PF18158"/>
    </source>
</evidence>
<comment type="cofactor">
    <cofactor evidence="1 5">
        <name>FAD</name>
        <dbReference type="ChEBI" id="CHEBI:57692"/>
    </cofactor>
</comment>
<dbReference type="PROSITE" id="PS00073">
    <property type="entry name" value="ACYL_COA_DH_2"/>
    <property type="match status" value="1"/>
</dbReference>
<evidence type="ECO:0000313" key="9">
    <source>
        <dbReference type="EMBL" id="MFE9223371.1"/>
    </source>
</evidence>
<dbReference type="InterPro" id="IPR041504">
    <property type="entry name" value="AidB_N"/>
</dbReference>
<comment type="similarity">
    <text evidence="2 5">Belongs to the acyl-CoA dehydrogenase family.</text>
</comment>
<dbReference type="InterPro" id="IPR009075">
    <property type="entry name" value="AcylCo_DH/oxidase_C"/>
</dbReference>
<evidence type="ECO:0000256" key="2">
    <source>
        <dbReference type="ARBA" id="ARBA00009347"/>
    </source>
</evidence>
<keyword evidence="5" id="KW-0560">Oxidoreductase</keyword>
<gene>
    <name evidence="9" type="ORF">ACFYM3_01805</name>
</gene>
<name>A0ABW6L8C2_9ACTN</name>
<feature type="domain" description="Acyl-CoA dehydrogenase/oxidase C-terminal" evidence="6">
    <location>
        <begin position="285"/>
        <end position="438"/>
    </location>
</feature>
<accession>A0ABW6L8C2</accession>
<evidence type="ECO:0000259" key="7">
    <source>
        <dbReference type="Pfam" id="PF02770"/>
    </source>
</evidence>
<dbReference type="Proteomes" id="UP001601288">
    <property type="component" value="Unassembled WGS sequence"/>
</dbReference>
<dbReference type="PANTHER" id="PTHR42707:SF3">
    <property type="entry name" value="ACYL-COA DEHYDROGENASE AIDB-RELATED"/>
    <property type="match status" value="1"/>
</dbReference>
<dbReference type="InterPro" id="IPR036250">
    <property type="entry name" value="AcylCo_DH-like_C"/>
</dbReference>